<reference evidence="3 4" key="1">
    <citation type="submission" date="2018-03" db="EMBL/GenBank/DDBJ databases">
        <title>Aquarubrobacter algicola gen. nov., sp. nov., a novel actinobacterium isolated from shallow eutrophic lake during the end of cyanobacterial harmful algal blooms.</title>
        <authorList>
            <person name="Chun S.J."/>
        </authorList>
    </citation>
    <scope>NUCLEOTIDE SEQUENCE [LARGE SCALE GENOMIC DNA]</scope>
    <source>
        <strain evidence="3 4">Seoho-28</strain>
    </source>
</reference>
<accession>A0A2T4UMQ0</accession>
<evidence type="ECO:0000313" key="4">
    <source>
        <dbReference type="Proteomes" id="UP000240739"/>
    </source>
</evidence>
<proteinExistence type="predicted"/>
<feature type="signal peptide" evidence="2">
    <location>
        <begin position="1"/>
        <end position="25"/>
    </location>
</feature>
<feature type="transmembrane region" description="Helical" evidence="1">
    <location>
        <begin position="37"/>
        <end position="56"/>
    </location>
</feature>
<dbReference type="GO" id="GO:0016787">
    <property type="term" value="F:hydrolase activity"/>
    <property type="evidence" value="ECO:0007669"/>
    <property type="project" value="UniProtKB-KW"/>
</dbReference>
<feature type="transmembrane region" description="Helical" evidence="1">
    <location>
        <begin position="254"/>
        <end position="273"/>
    </location>
</feature>
<name>A0A2T4UMQ0_9ACTN</name>
<gene>
    <name evidence="3" type="ORF">C7Y72_12940</name>
</gene>
<feature type="transmembrane region" description="Helical" evidence="1">
    <location>
        <begin position="307"/>
        <end position="328"/>
    </location>
</feature>
<keyword evidence="1" id="KW-0472">Membrane</keyword>
<sequence>MCRRRAALGAGLLAAVLLPATPAVAHGIDAAPDLPVPSWLFGWAAAIVLVVSFVWLGTAWRTPRLRPAGPDAPGADRAPDAADPVPLAVQIPVGALAVVLWLATMWAGWSGTEVPEANLAPTLVFVVFWVGVAVASILFGDVWSTLSPFRALGRGVGALTRRLGVEGPPAVDYPQRLGAWPAALGVLAFAWLELVASSGDRPANIATATAIYSGVTFVGMAVYGVETWHRRAEAFSVLFGLLARIRRRPVLRGLGGYDATPGITAVVLVAIGTTTYDGLSGGSIYADTAPDVTRWLVRRGLSSDFSYTVYAAALIVVCIALISGLYWLACRSAERTRGWPAGRSAWDAFSPSLVPIAAAYLVAHYLSLLLINGQRLPALLSDPRGAGTDYFGTAGWTADPGVLPPERNWYVQVAILIAGHVAAIVLAHDRALELFGGDHRAAARSQQVMLVVMVGFTALGLWLLSSL</sequence>
<feature type="transmembrane region" description="Helical" evidence="1">
    <location>
        <begin position="177"/>
        <end position="197"/>
    </location>
</feature>
<feature type="chain" id="PRO_5015545332" evidence="2">
    <location>
        <begin position="26"/>
        <end position="467"/>
    </location>
</feature>
<feature type="transmembrane region" description="Helical" evidence="1">
    <location>
        <begin position="119"/>
        <end position="140"/>
    </location>
</feature>
<feature type="transmembrane region" description="Helical" evidence="1">
    <location>
        <begin position="203"/>
        <end position="225"/>
    </location>
</feature>
<evidence type="ECO:0000256" key="1">
    <source>
        <dbReference type="SAM" id="Phobius"/>
    </source>
</evidence>
<keyword evidence="1" id="KW-1133">Transmembrane helix</keyword>
<keyword evidence="1" id="KW-0812">Transmembrane</keyword>
<feature type="transmembrane region" description="Helical" evidence="1">
    <location>
        <begin position="87"/>
        <end position="107"/>
    </location>
</feature>
<evidence type="ECO:0000313" key="3">
    <source>
        <dbReference type="EMBL" id="PTL60481.1"/>
    </source>
</evidence>
<evidence type="ECO:0000256" key="2">
    <source>
        <dbReference type="SAM" id="SignalP"/>
    </source>
</evidence>
<keyword evidence="2" id="KW-0732">Signal</keyword>
<dbReference type="OrthoDB" id="8168962at2"/>
<dbReference type="RefSeq" id="WP_107569143.1">
    <property type="nucleotide sequence ID" value="NZ_PYYB01000001.1"/>
</dbReference>
<dbReference type="AlphaFoldDB" id="A0A2T4UMQ0"/>
<organism evidence="3 4">
    <name type="scientific">Paraconexibacter algicola</name>
    <dbReference type="NCBI Taxonomy" id="2133960"/>
    <lineage>
        <taxon>Bacteria</taxon>
        <taxon>Bacillati</taxon>
        <taxon>Actinomycetota</taxon>
        <taxon>Thermoleophilia</taxon>
        <taxon>Solirubrobacterales</taxon>
        <taxon>Paraconexibacteraceae</taxon>
        <taxon>Paraconexibacter</taxon>
    </lineage>
</organism>
<feature type="transmembrane region" description="Helical" evidence="1">
    <location>
        <begin position="349"/>
        <end position="371"/>
    </location>
</feature>
<dbReference type="EMBL" id="PYYB01000001">
    <property type="protein sequence ID" value="PTL60481.1"/>
    <property type="molecule type" value="Genomic_DNA"/>
</dbReference>
<keyword evidence="4" id="KW-1185">Reference proteome</keyword>
<comment type="caution">
    <text evidence="3">The sequence shown here is derived from an EMBL/GenBank/DDBJ whole genome shotgun (WGS) entry which is preliminary data.</text>
</comment>
<keyword evidence="3" id="KW-0378">Hydrolase</keyword>
<dbReference type="Proteomes" id="UP000240739">
    <property type="component" value="Unassembled WGS sequence"/>
</dbReference>
<protein>
    <submittedName>
        <fullName evidence="3">Fenitrothion hydrolase</fullName>
    </submittedName>
</protein>
<feature type="transmembrane region" description="Helical" evidence="1">
    <location>
        <begin position="448"/>
        <end position="465"/>
    </location>
</feature>
<feature type="transmembrane region" description="Helical" evidence="1">
    <location>
        <begin position="409"/>
        <end position="427"/>
    </location>
</feature>